<dbReference type="Proteomes" id="UP000611629">
    <property type="component" value="Unassembled WGS sequence"/>
</dbReference>
<dbReference type="RefSeq" id="WP_179239389.1">
    <property type="nucleotide sequence ID" value="NZ_JACBNQ010000025.1"/>
</dbReference>
<evidence type="ECO:0000256" key="1">
    <source>
        <dbReference type="SAM" id="Phobius"/>
    </source>
</evidence>
<gene>
    <name evidence="2" type="ORF">HZF24_16095</name>
</gene>
<proteinExistence type="predicted"/>
<dbReference type="EMBL" id="JACBNQ010000025">
    <property type="protein sequence ID" value="NYB75670.1"/>
    <property type="molecule type" value="Genomic_DNA"/>
</dbReference>
<dbReference type="AlphaFoldDB" id="A0A974GY22"/>
<accession>A0A974GY22</accession>
<name>A0A974GY22_SEDHY</name>
<feature type="transmembrane region" description="Helical" evidence="1">
    <location>
        <begin position="36"/>
        <end position="63"/>
    </location>
</feature>
<keyword evidence="1" id="KW-0812">Transmembrane</keyword>
<keyword evidence="1" id="KW-1133">Transmembrane helix</keyword>
<organism evidence="2 3">
    <name type="scientific">Sedimentibacter hydroxybenzoicus DSM 7310</name>
    <dbReference type="NCBI Taxonomy" id="1123245"/>
    <lineage>
        <taxon>Bacteria</taxon>
        <taxon>Bacillati</taxon>
        <taxon>Bacillota</taxon>
        <taxon>Tissierellia</taxon>
        <taxon>Sedimentibacter</taxon>
    </lineage>
</organism>
<protein>
    <submittedName>
        <fullName evidence="2">Uncharacterized protein</fullName>
    </submittedName>
</protein>
<sequence>MAKKTKNFSLSGIQDFIGDLDDARDIVNAEDRKAEVAALAVGIMLGFAAHPAIGALVAIGLFATSDWDNLSDLCDDAIYEFENYEDFLQNNPLTYDLIRVEMTYKSITYEGITYNLPTDLRVVAVHQINPNGWITL</sequence>
<keyword evidence="3" id="KW-1185">Reference proteome</keyword>
<evidence type="ECO:0000313" key="3">
    <source>
        <dbReference type="Proteomes" id="UP000611629"/>
    </source>
</evidence>
<evidence type="ECO:0000313" key="2">
    <source>
        <dbReference type="EMBL" id="NYB75670.1"/>
    </source>
</evidence>
<reference evidence="2" key="1">
    <citation type="submission" date="2020-07" db="EMBL/GenBank/DDBJ databases">
        <title>Genomic analysis of a strain of Sedimentibacter Hydroxybenzoicus DSM7310.</title>
        <authorList>
            <person name="Ma S."/>
        </authorList>
    </citation>
    <scope>NUCLEOTIDE SEQUENCE</scope>
    <source>
        <strain evidence="2">DSM 7310</strain>
    </source>
</reference>
<keyword evidence="1" id="KW-0472">Membrane</keyword>
<comment type="caution">
    <text evidence="2">The sequence shown here is derived from an EMBL/GenBank/DDBJ whole genome shotgun (WGS) entry which is preliminary data.</text>
</comment>